<evidence type="ECO:0000313" key="3">
    <source>
        <dbReference type="Proteomes" id="UP000525298"/>
    </source>
</evidence>
<comment type="caution">
    <text evidence="2">The sequence shown here is derived from an EMBL/GenBank/DDBJ whole genome shotgun (WGS) entry which is preliminary data.</text>
</comment>
<name>A0A7W0CCG5_9BACT</name>
<feature type="transmembrane region" description="Helical" evidence="1">
    <location>
        <begin position="55"/>
        <end position="73"/>
    </location>
</feature>
<feature type="transmembrane region" description="Helical" evidence="1">
    <location>
        <begin position="78"/>
        <end position="96"/>
    </location>
</feature>
<sequence>MQPTGQVKICPAEKSRLRKHRYWQSGELITIGTFAALIKISTMVIAIAGGGMNPVSMVLKNIAATSLLIILVYKVRKFGVLAMFSVISGLVSLLLMGGNAMLLIGSIGAGLICDGLVFVVSGYSKTWAMVLGVGLYDLLARAISLGYSWFFFQEQIGLFFMGAVVVGIGYAGCLIGLATGVFFARELRHAGIIRQ</sequence>
<organism evidence="2 3">
    <name type="scientific">Desulfosalsimonas propionicica</name>
    <dbReference type="NCBI Taxonomy" id="332175"/>
    <lineage>
        <taxon>Bacteria</taxon>
        <taxon>Pseudomonadati</taxon>
        <taxon>Thermodesulfobacteriota</taxon>
        <taxon>Desulfobacteria</taxon>
        <taxon>Desulfobacterales</taxon>
        <taxon>Desulfosalsimonadaceae</taxon>
        <taxon>Desulfosalsimonas</taxon>
    </lineage>
</organism>
<dbReference type="EMBL" id="JACDUS010000019">
    <property type="protein sequence ID" value="MBA2883196.1"/>
    <property type="molecule type" value="Genomic_DNA"/>
</dbReference>
<gene>
    <name evidence="2" type="ORF">HNR65_003558</name>
</gene>
<dbReference type="Pfam" id="PF09605">
    <property type="entry name" value="Trep_Strep"/>
    <property type="match status" value="1"/>
</dbReference>
<accession>A0A7W0CCG5</accession>
<feature type="transmembrane region" description="Helical" evidence="1">
    <location>
        <begin position="28"/>
        <end position="49"/>
    </location>
</feature>
<feature type="transmembrane region" description="Helical" evidence="1">
    <location>
        <begin position="102"/>
        <end position="120"/>
    </location>
</feature>
<dbReference type="Proteomes" id="UP000525298">
    <property type="component" value="Unassembled WGS sequence"/>
</dbReference>
<feature type="transmembrane region" description="Helical" evidence="1">
    <location>
        <begin position="156"/>
        <end position="184"/>
    </location>
</feature>
<reference evidence="2 3" key="1">
    <citation type="submission" date="2020-07" db="EMBL/GenBank/DDBJ databases">
        <title>Genomic Encyclopedia of Type Strains, Phase IV (KMG-IV): sequencing the most valuable type-strain genomes for metagenomic binning, comparative biology and taxonomic classification.</title>
        <authorList>
            <person name="Goeker M."/>
        </authorList>
    </citation>
    <scope>NUCLEOTIDE SEQUENCE [LARGE SCALE GENOMIC DNA]</scope>
    <source>
        <strain evidence="2 3">DSM 17721</strain>
    </source>
</reference>
<keyword evidence="1" id="KW-1133">Transmembrane helix</keyword>
<dbReference type="AlphaFoldDB" id="A0A7W0CCG5"/>
<feature type="transmembrane region" description="Helical" evidence="1">
    <location>
        <begin position="127"/>
        <end position="150"/>
    </location>
</feature>
<dbReference type="InterPro" id="IPR011733">
    <property type="entry name" value="CHP02185_IM"/>
</dbReference>
<dbReference type="RefSeq" id="WP_181552802.1">
    <property type="nucleotide sequence ID" value="NZ_JACDUS010000019.1"/>
</dbReference>
<protein>
    <submittedName>
        <fullName evidence="2">Energy-coupling factor transport system substrate-specific component</fullName>
    </submittedName>
</protein>
<evidence type="ECO:0000256" key="1">
    <source>
        <dbReference type="SAM" id="Phobius"/>
    </source>
</evidence>
<keyword evidence="1" id="KW-0812">Transmembrane</keyword>
<proteinExistence type="predicted"/>
<evidence type="ECO:0000313" key="2">
    <source>
        <dbReference type="EMBL" id="MBA2883196.1"/>
    </source>
</evidence>
<keyword evidence="1" id="KW-0472">Membrane</keyword>
<keyword evidence="3" id="KW-1185">Reference proteome</keyword>